<dbReference type="AlphaFoldDB" id="A0A2R5FCB3"/>
<accession>A0A2R5FCB3</accession>
<dbReference type="RefSeq" id="WP_109015761.1">
    <property type="nucleotide sequence ID" value="NZ_BDOQ01000008.1"/>
</dbReference>
<comment type="caution">
    <text evidence="1">The sequence shown here is derived from an EMBL/GenBank/DDBJ whole genome shotgun (WGS) entry which is preliminary data.</text>
</comment>
<proteinExistence type="predicted"/>
<keyword evidence="1" id="KW-0808">Transferase</keyword>
<organism evidence="1 2">
    <name type="scientific">Novimethylophilus kurashikiensis</name>
    <dbReference type="NCBI Taxonomy" id="1825523"/>
    <lineage>
        <taxon>Bacteria</taxon>
        <taxon>Pseudomonadati</taxon>
        <taxon>Pseudomonadota</taxon>
        <taxon>Betaproteobacteria</taxon>
        <taxon>Nitrosomonadales</taxon>
        <taxon>Methylophilaceae</taxon>
        <taxon>Novimethylophilus</taxon>
    </lineage>
</organism>
<dbReference type="EMBL" id="BDOQ01000008">
    <property type="protein sequence ID" value="GBG14573.1"/>
    <property type="molecule type" value="Genomic_DNA"/>
</dbReference>
<evidence type="ECO:0000313" key="1">
    <source>
        <dbReference type="EMBL" id="GBG14573.1"/>
    </source>
</evidence>
<reference evidence="1 2" key="1">
    <citation type="journal article" date="2018" name="Environ. Microbiol.">
        <title>Isolation and genomic characterization of Novimethylophilus kurashikiensis gen. nov. sp. nov., a new lanthanide-dependent methylotrophic species of Methylophilaceae.</title>
        <authorList>
            <person name="Lv H."/>
            <person name="Sahin N."/>
            <person name="Tani A."/>
        </authorList>
    </citation>
    <scope>NUCLEOTIDE SEQUENCE [LARGE SCALE GENOMIC DNA]</scope>
    <source>
        <strain evidence="1 2">La2-4</strain>
    </source>
</reference>
<evidence type="ECO:0000313" key="2">
    <source>
        <dbReference type="Proteomes" id="UP000245081"/>
    </source>
</evidence>
<dbReference type="GO" id="GO:0016740">
    <property type="term" value="F:transferase activity"/>
    <property type="evidence" value="ECO:0007669"/>
    <property type="project" value="UniProtKB-KW"/>
</dbReference>
<protein>
    <submittedName>
        <fullName evidence="1">UDP-N-acetylglucosamine 1-carboxyvinyltransferase</fullName>
    </submittedName>
</protein>
<dbReference type="Proteomes" id="UP000245081">
    <property type="component" value="Unassembled WGS sequence"/>
</dbReference>
<keyword evidence="2" id="KW-1185">Reference proteome</keyword>
<name>A0A2R5FCB3_9PROT</name>
<sequence length="192" mass="21297">MNVVLSSGQAVSYRDLAYMRPGIARREGFIALFKAHPTWHMPVNCKWQLQSNDVDLAHLLKKGVLERIRSGGGKAHHMNKSGSKRQTYLVLSKAYGGQVNPADIQPCEVLRIRMYPNDREPGWVARLQDAGLRVSHSPQRFGRTSWLIKQCDAHMEVLQSPSIVQTTVIHAPTAGQLKIAGQLVKAGIALVV</sequence>
<gene>
    <name evidence="1" type="ORF">NMK_2172</name>
</gene>